<reference evidence="2" key="1">
    <citation type="submission" date="2020-03" db="EMBL/GenBank/DDBJ databases">
        <title>Draft sequencing of Paenibacilllus sp. S3N08.</title>
        <authorList>
            <person name="Kim D.-U."/>
        </authorList>
    </citation>
    <scope>NUCLEOTIDE SEQUENCE</scope>
    <source>
        <strain evidence="2">S3N08</strain>
    </source>
</reference>
<comment type="caution">
    <text evidence="2">The sequence shown here is derived from an EMBL/GenBank/DDBJ whole genome shotgun (WGS) entry which is preliminary data.</text>
</comment>
<evidence type="ECO:0000313" key="3">
    <source>
        <dbReference type="Proteomes" id="UP001165962"/>
    </source>
</evidence>
<dbReference type="EMBL" id="JAAOIW010000013">
    <property type="protein sequence ID" value="NHN33634.1"/>
    <property type="molecule type" value="Genomic_DNA"/>
</dbReference>
<evidence type="ECO:0000313" key="2">
    <source>
        <dbReference type="EMBL" id="NHN33634.1"/>
    </source>
</evidence>
<dbReference type="Proteomes" id="UP001165962">
    <property type="component" value="Unassembled WGS sequence"/>
</dbReference>
<organism evidence="2 3">
    <name type="scientific">Paenibacillus agricola</name>
    <dbReference type="NCBI Taxonomy" id="2716264"/>
    <lineage>
        <taxon>Bacteria</taxon>
        <taxon>Bacillati</taxon>
        <taxon>Bacillota</taxon>
        <taxon>Bacilli</taxon>
        <taxon>Bacillales</taxon>
        <taxon>Paenibacillaceae</taxon>
        <taxon>Paenibacillus</taxon>
    </lineage>
</organism>
<dbReference type="Gene3D" id="3.40.50.300">
    <property type="entry name" value="P-loop containing nucleotide triphosphate hydrolases"/>
    <property type="match status" value="1"/>
</dbReference>
<dbReference type="SUPFAM" id="SSF52540">
    <property type="entry name" value="P-loop containing nucleoside triphosphate hydrolases"/>
    <property type="match status" value="1"/>
</dbReference>
<feature type="domain" description="Helicase superfamily 3 single-stranded DNA/RNA virus" evidence="1">
    <location>
        <begin position="35"/>
        <end position="96"/>
    </location>
</feature>
<keyword evidence="3" id="KW-1185">Reference proteome</keyword>
<protein>
    <recommendedName>
        <fullName evidence="1">Helicase superfamily 3 single-stranded DNA/RNA virus domain-containing protein</fullName>
    </recommendedName>
</protein>
<evidence type="ECO:0000259" key="1">
    <source>
        <dbReference type="Pfam" id="PF00910"/>
    </source>
</evidence>
<sequence length="221" mass="24924">MENSDPTLISNTAVQTVASVIDQRTMSRISPLVVAIDGGSGAGKSMLAKAVAQLVGATVIHCDDFFSATITDAVWDTYSPEQKCRQCIDWQRMRKEVLEPLLVGKVTQYHPFSFESKDGLAPDWVRKEPAKVVILDGIYSTLPELSEMVHLTVLINVLPEVRRQRHNLREGNDDVAWHARWDPAEDYYFTVLRPPHVIRSSSRIIKSEFAKRHTPIRQASK</sequence>
<dbReference type="InterPro" id="IPR000605">
    <property type="entry name" value="Helicase_SF3_ssDNA/RNA_vir"/>
</dbReference>
<name>A0ABX0JEF0_9BACL</name>
<dbReference type="InterPro" id="IPR027417">
    <property type="entry name" value="P-loop_NTPase"/>
</dbReference>
<dbReference type="Pfam" id="PF00910">
    <property type="entry name" value="RNA_helicase"/>
    <property type="match status" value="1"/>
</dbReference>
<accession>A0ABX0JEF0</accession>
<gene>
    <name evidence="2" type="ORF">G9U52_27835</name>
</gene>
<dbReference type="RefSeq" id="WP_166153947.1">
    <property type="nucleotide sequence ID" value="NZ_JAAOIW010000013.1"/>
</dbReference>
<proteinExistence type="predicted"/>
<dbReference type="PANTHER" id="PTHR10285">
    <property type="entry name" value="URIDINE KINASE"/>
    <property type="match status" value="1"/>
</dbReference>